<dbReference type="EMBL" id="BDLU01000080">
    <property type="protein sequence ID" value="GCE85238.1"/>
    <property type="molecule type" value="Genomic_DNA"/>
</dbReference>
<keyword evidence="1" id="KW-0472">Membrane</keyword>
<protein>
    <submittedName>
        <fullName evidence="2">Uncharacterized protein</fullName>
    </submittedName>
</protein>
<organism evidence="2 3">
    <name type="scientific">Komagataeibacter diospyri</name>
    <dbReference type="NCBI Taxonomy" id="1932662"/>
    <lineage>
        <taxon>Bacteria</taxon>
        <taxon>Pseudomonadati</taxon>
        <taxon>Pseudomonadota</taxon>
        <taxon>Alphaproteobacteria</taxon>
        <taxon>Acetobacterales</taxon>
        <taxon>Acetobacteraceae</taxon>
        <taxon>Komagataeibacter</taxon>
    </lineage>
</organism>
<accession>A0A4P5NTW5</accession>
<feature type="transmembrane region" description="Helical" evidence="1">
    <location>
        <begin position="130"/>
        <end position="150"/>
    </location>
</feature>
<evidence type="ECO:0000313" key="3">
    <source>
        <dbReference type="Proteomes" id="UP000315095"/>
    </source>
</evidence>
<feature type="transmembrane region" description="Helical" evidence="1">
    <location>
        <begin position="6"/>
        <end position="26"/>
    </location>
</feature>
<name>A0A4P5NTW5_9PROT</name>
<proteinExistence type="predicted"/>
<dbReference type="Proteomes" id="UP000315095">
    <property type="component" value="Unassembled WGS sequence"/>
</dbReference>
<dbReference type="RefSeq" id="WP_141262571.1">
    <property type="nucleotide sequence ID" value="NZ_BDLU01000080.1"/>
</dbReference>
<keyword evidence="1" id="KW-1133">Transmembrane helix</keyword>
<evidence type="ECO:0000313" key="2">
    <source>
        <dbReference type="EMBL" id="GCE85238.1"/>
    </source>
</evidence>
<sequence>MLTTSGIIGYFIKYIAPISIAAANFFKFIYKIRFGFLHISKSKTERIFALFSQDPCKNTANRYALYIAVGDALSSFYPIPEIEFAFARSNPLVMLRDMRAVRHLVRLNVEKNIIESPRKKSAKYFYIQSNLSYGISAFSYFPVMAFAIFIQHKSQAIGVFLVISYLILAILGFWRGLQMNRAYQLMQSEKFYPRLS</sequence>
<reference evidence="3" key="1">
    <citation type="submission" date="2017-01" db="EMBL/GenBank/DDBJ databases">
        <title>Komagataeibacter sp. MSKU9 whole genome sequencing project.</title>
        <authorList>
            <person name="Matsutani M."/>
            <person name="Naloka K."/>
            <person name="Theeragool G."/>
            <person name="Yakushi T."/>
            <person name="Matsushita K."/>
        </authorList>
    </citation>
    <scope>NUCLEOTIDE SEQUENCE [LARGE SCALE GENOMIC DNA]</scope>
    <source>
        <strain evidence="3">MSKU9</strain>
    </source>
</reference>
<dbReference type="OrthoDB" id="9869972at2"/>
<dbReference type="AlphaFoldDB" id="A0A4P5NTW5"/>
<comment type="caution">
    <text evidence="2">The sequence shown here is derived from an EMBL/GenBank/DDBJ whole genome shotgun (WGS) entry which is preliminary data.</text>
</comment>
<feature type="transmembrane region" description="Helical" evidence="1">
    <location>
        <begin position="156"/>
        <end position="177"/>
    </location>
</feature>
<gene>
    <name evidence="2" type="ORF">MSKU9_3379</name>
</gene>
<keyword evidence="3" id="KW-1185">Reference proteome</keyword>
<keyword evidence="1" id="KW-0812">Transmembrane</keyword>
<evidence type="ECO:0000256" key="1">
    <source>
        <dbReference type="SAM" id="Phobius"/>
    </source>
</evidence>